<evidence type="ECO:0000259" key="2">
    <source>
        <dbReference type="PROSITE" id="PS50883"/>
    </source>
</evidence>
<dbReference type="PROSITE" id="PS50887">
    <property type="entry name" value="GGDEF"/>
    <property type="match status" value="1"/>
</dbReference>
<protein>
    <submittedName>
        <fullName evidence="4">Bifunctional diguanylate cyclase/phosphodiesterase</fullName>
    </submittedName>
</protein>
<dbReference type="SMART" id="SM00267">
    <property type="entry name" value="GGDEF"/>
    <property type="match status" value="1"/>
</dbReference>
<dbReference type="InterPro" id="IPR050706">
    <property type="entry name" value="Cyclic-di-GMP_PDE-like"/>
</dbReference>
<dbReference type="InterPro" id="IPR001633">
    <property type="entry name" value="EAL_dom"/>
</dbReference>
<reference evidence="5" key="1">
    <citation type="submission" date="2023-07" db="EMBL/GenBank/DDBJ databases">
        <authorList>
            <person name="Deng Y."/>
            <person name="Zhang Y.-Q."/>
        </authorList>
    </citation>
    <scope>NUCLEOTIDE SEQUENCE [LARGE SCALE GENOMIC DNA]</scope>
    <source>
        <strain evidence="5">CPCC 205710</strain>
    </source>
</reference>
<organism evidence="4 5">
    <name type="scientific">Mycobacterium deserti</name>
    <dbReference type="NCBI Taxonomy" id="2978347"/>
    <lineage>
        <taxon>Bacteria</taxon>
        <taxon>Bacillati</taxon>
        <taxon>Actinomycetota</taxon>
        <taxon>Actinomycetes</taxon>
        <taxon>Mycobacteriales</taxon>
        <taxon>Mycobacteriaceae</taxon>
        <taxon>Mycobacterium</taxon>
    </lineage>
</organism>
<feature type="transmembrane region" description="Helical" evidence="1">
    <location>
        <begin position="55"/>
        <end position="75"/>
    </location>
</feature>
<name>A0ABT2MKN7_9MYCO</name>
<keyword evidence="1" id="KW-0472">Membrane</keyword>
<dbReference type="InterPro" id="IPR035919">
    <property type="entry name" value="EAL_sf"/>
</dbReference>
<dbReference type="EMBL" id="JAODWD010000007">
    <property type="protein sequence ID" value="MCT7662079.1"/>
    <property type="molecule type" value="Genomic_DNA"/>
</dbReference>
<feature type="domain" description="EAL" evidence="2">
    <location>
        <begin position="332"/>
        <end position="587"/>
    </location>
</feature>
<dbReference type="PANTHER" id="PTHR33121:SF70">
    <property type="entry name" value="SIGNALING PROTEIN YKOW"/>
    <property type="match status" value="1"/>
</dbReference>
<gene>
    <name evidence="4" type="ORF">N4S67_27135</name>
</gene>
<accession>A0ABT2MKN7</accession>
<dbReference type="SMART" id="SM00052">
    <property type="entry name" value="EAL"/>
    <property type="match status" value="1"/>
</dbReference>
<dbReference type="InterPro" id="IPR029787">
    <property type="entry name" value="Nucleotide_cyclase"/>
</dbReference>
<sequence length="587" mass="62978">MGWTWGDWASFRRARLWPGIATPTLTSRTAAACLLVGGLLVAFLTTLVPTSFHSVAVQYANAAVAAVVGVGVLLWGHRLQLWQFHLLVVMSTVQITVSVSQAAEATVAVSFATLYVFIATAGFFVPWWAAVFYVSLAAGSCMVALGVTSAAAWWAGVFAASTTVVIGFVIALLGRIVSGAELDTATGLPNRRGFERLLAMAISRAQSVGQRPALVLLSVDGWGAVRRQFGYRAGDEMLRAVVAAWREVIGRELVLARMVDDEFVVLAHNVTDQEAVALSHRMREAVPWDCSVGVTVWQPGESASDVLSRVDVALRRAKRVGRNRTMLESAGLPPIAVELREALAAGAIEVLYQPIVRLSAPETIVGIEALLRWAPESRPCVTLAEVIEVAENTRLIGALDRVVLRRACLDAQRMQARSPQQRLSLSVNVSGLELTEDGYAARVAEILTETGWPAHQLVLEVTETVLDADTPSSISALHELRARGVRIAIDDFGTGYSSLSRLHTIPTDYLKLEAAFTASMHDACSSKPLLRAIAALAEALDVAVIVEGIETAEQANVLGNLGFDLAQGYFFGIPQDYEAIAGSLAAQ</sequence>
<dbReference type="PANTHER" id="PTHR33121">
    <property type="entry name" value="CYCLIC DI-GMP PHOSPHODIESTERASE PDEF"/>
    <property type="match status" value="1"/>
</dbReference>
<feature type="transmembrane region" description="Helical" evidence="1">
    <location>
        <begin position="29"/>
        <end position="48"/>
    </location>
</feature>
<dbReference type="PROSITE" id="PS50883">
    <property type="entry name" value="EAL"/>
    <property type="match status" value="1"/>
</dbReference>
<keyword evidence="1" id="KW-1133">Transmembrane helix</keyword>
<dbReference type="SUPFAM" id="SSF141868">
    <property type="entry name" value="EAL domain-like"/>
    <property type="match status" value="1"/>
</dbReference>
<feature type="transmembrane region" description="Helical" evidence="1">
    <location>
        <begin position="112"/>
        <end position="145"/>
    </location>
</feature>
<dbReference type="Gene3D" id="3.30.70.270">
    <property type="match status" value="1"/>
</dbReference>
<evidence type="ECO:0000313" key="5">
    <source>
        <dbReference type="Proteomes" id="UP001206639"/>
    </source>
</evidence>
<dbReference type="CDD" id="cd01948">
    <property type="entry name" value="EAL"/>
    <property type="match status" value="1"/>
</dbReference>
<feature type="domain" description="GGDEF" evidence="3">
    <location>
        <begin position="210"/>
        <end position="330"/>
    </location>
</feature>
<proteinExistence type="predicted"/>
<dbReference type="Gene3D" id="3.20.20.450">
    <property type="entry name" value="EAL domain"/>
    <property type="match status" value="1"/>
</dbReference>
<dbReference type="RefSeq" id="WP_260996140.1">
    <property type="nucleotide sequence ID" value="NZ_JAODWD010000007.1"/>
</dbReference>
<dbReference type="InterPro" id="IPR043128">
    <property type="entry name" value="Rev_trsase/Diguanyl_cyclase"/>
</dbReference>
<dbReference type="NCBIfam" id="TIGR00254">
    <property type="entry name" value="GGDEF"/>
    <property type="match status" value="1"/>
</dbReference>
<dbReference type="CDD" id="cd01949">
    <property type="entry name" value="GGDEF"/>
    <property type="match status" value="1"/>
</dbReference>
<comment type="caution">
    <text evidence="4">The sequence shown here is derived from an EMBL/GenBank/DDBJ whole genome shotgun (WGS) entry which is preliminary data.</text>
</comment>
<dbReference type="InterPro" id="IPR000160">
    <property type="entry name" value="GGDEF_dom"/>
</dbReference>
<evidence type="ECO:0000313" key="4">
    <source>
        <dbReference type="EMBL" id="MCT7662079.1"/>
    </source>
</evidence>
<keyword evidence="5" id="KW-1185">Reference proteome</keyword>
<keyword evidence="1" id="KW-0812">Transmembrane</keyword>
<dbReference type="Pfam" id="PF00563">
    <property type="entry name" value="EAL"/>
    <property type="match status" value="1"/>
</dbReference>
<dbReference type="Pfam" id="PF00990">
    <property type="entry name" value="GGDEF"/>
    <property type="match status" value="1"/>
</dbReference>
<dbReference type="Proteomes" id="UP001206639">
    <property type="component" value="Unassembled WGS sequence"/>
</dbReference>
<feature type="transmembrane region" description="Helical" evidence="1">
    <location>
        <begin position="151"/>
        <end position="173"/>
    </location>
</feature>
<evidence type="ECO:0000256" key="1">
    <source>
        <dbReference type="SAM" id="Phobius"/>
    </source>
</evidence>
<dbReference type="SUPFAM" id="SSF55073">
    <property type="entry name" value="Nucleotide cyclase"/>
    <property type="match status" value="1"/>
</dbReference>
<evidence type="ECO:0000259" key="3">
    <source>
        <dbReference type="PROSITE" id="PS50887"/>
    </source>
</evidence>